<accession>A0A0A5GI57</accession>
<dbReference type="GO" id="GO:0080120">
    <property type="term" value="P:CAAX-box protein maturation"/>
    <property type="evidence" value="ECO:0007669"/>
    <property type="project" value="UniProtKB-ARBA"/>
</dbReference>
<proteinExistence type="predicted"/>
<evidence type="ECO:0000259" key="2">
    <source>
        <dbReference type="Pfam" id="PF02517"/>
    </source>
</evidence>
<sequence length="210" mass="23860">MKNVYLIAILTMGFLSFSNFFGVKIAGISVVIGIVFFFIVKSLDGKDDLHNNLSIKDFGTILKDRSIWFWISSPLLMNVFCFSFAVLLLPEFIEHLNTRTGPMVSFNTLLLVVLQLGILALGEEIAWRGFFQKQLNKWLPIIPTLILTSFLFSFAHFAMGDSVVVIFDSLFIFINSVLYGFIFYRTNNLWVSAFSHFIANVFSVLVISIL</sequence>
<dbReference type="RefSeq" id="WP_026800631.1">
    <property type="nucleotide sequence ID" value="NZ_AULI01000009.1"/>
</dbReference>
<dbReference type="EMBL" id="AVPE01000009">
    <property type="protein sequence ID" value="KGX91694.1"/>
    <property type="molecule type" value="Genomic_DNA"/>
</dbReference>
<reference evidence="3 4" key="1">
    <citation type="submission" date="2013-08" db="EMBL/GenBank/DDBJ databases">
        <authorList>
            <person name="Huang J."/>
            <person name="Wang G."/>
        </authorList>
    </citation>
    <scope>NUCLEOTIDE SEQUENCE [LARGE SCALE GENOMIC DNA]</scope>
    <source>
        <strain evidence="3 4">JSM 076056</strain>
    </source>
</reference>
<feature type="transmembrane region" description="Helical" evidence="1">
    <location>
        <begin position="109"/>
        <end position="126"/>
    </location>
</feature>
<evidence type="ECO:0000256" key="1">
    <source>
        <dbReference type="SAM" id="Phobius"/>
    </source>
</evidence>
<dbReference type="Pfam" id="PF02517">
    <property type="entry name" value="Rce1-like"/>
    <property type="match status" value="1"/>
</dbReference>
<organism evidence="3 4">
    <name type="scientific">Pontibacillus halophilus JSM 076056 = DSM 19796</name>
    <dbReference type="NCBI Taxonomy" id="1385510"/>
    <lineage>
        <taxon>Bacteria</taxon>
        <taxon>Bacillati</taxon>
        <taxon>Bacillota</taxon>
        <taxon>Bacilli</taxon>
        <taxon>Bacillales</taxon>
        <taxon>Bacillaceae</taxon>
        <taxon>Pontibacillus</taxon>
    </lineage>
</organism>
<dbReference type="GO" id="GO:0004175">
    <property type="term" value="F:endopeptidase activity"/>
    <property type="evidence" value="ECO:0007669"/>
    <property type="project" value="UniProtKB-ARBA"/>
</dbReference>
<evidence type="ECO:0000313" key="4">
    <source>
        <dbReference type="Proteomes" id="UP000030528"/>
    </source>
</evidence>
<feature type="transmembrane region" description="Helical" evidence="1">
    <location>
        <begin position="138"/>
        <end position="157"/>
    </location>
</feature>
<feature type="transmembrane region" description="Helical" evidence="1">
    <location>
        <begin position="189"/>
        <end position="209"/>
    </location>
</feature>
<feature type="domain" description="CAAX prenyl protease 2/Lysostaphin resistance protein A-like" evidence="2">
    <location>
        <begin position="107"/>
        <end position="202"/>
    </location>
</feature>
<feature type="transmembrane region" description="Helical" evidence="1">
    <location>
        <begin position="20"/>
        <end position="40"/>
    </location>
</feature>
<evidence type="ECO:0000313" key="3">
    <source>
        <dbReference type="EMBL" id="KGX91694.1"/>
    </source>
</evidence>
<feature type="transmembrane region" description="Helical" evidence="1">
    <location>
        <begin position="163"/>
        <end position="182"/>
    </location>
</feature>
<keyword evidence="1" id="KW-0812">Transmembrane</keyword>
<name>A0A0A5GI57_9BACI</name>
<dbReference type="eggNOG" id="ENOG5033TTG">
    <property type="taxonomic scope" value="Bacteria"/>
</dbReference>
<dbReference type="Proteomes" id="UP000030528">
    <property type="component" value="Unassembled WGS sequence"/>
</dbReference>
<dbReference type="AlphaFoldDB" id="A0A0A5GI57"/>
<feature type="transmembrane region" description="Helical" evidence="1">
    <location>
        <begin position="67"/>
        <end position="89"/>
    </location>
</feature>
<keyword evidence="4" id="KW-1185">Reference proteome</keyword>
<gene>
    <name evidence="3" type="ORF">N781_03970</name>
</gene>
<comment type="caution">
    <text evidence="3">The sequence shown here is derived from an EMBL/GenBank/DDBJ whole genome shotgun (WGS) entry which is preliminary data.</text>
</comment>
<dbReference type="InterPro" id="IPR003675">
    <property type="entry name" value="Rce1/LyrA-like_dom"/>
</dbReference>
<keyword evidence="1" id="KW-0472">Membrane</keyword>
<protein>
    <recommendedName>
        <fullName evidence="2">CAAX prenyl protease 2/Lysostaphin resistance protein A-like domain-containing protein</fullName>
    </recommendedName>
</protein>
<keyword evidence="1" id="KW-1133">Transmembrane helix</keyword>